<dbReference type="InterPro" id="IPR001387">
    <property type="entry name" value="Cro/C1-type_HTH"/>
</dbReference>
<keyword evidence="4" id="KW-1185">Reference proteome</keyword>
<dbReference type="Pfam" id="PF01381">
    <property type="entry name" value="HTH_3"/>
    <property type="match status" value="1"/>
</dbReference>
<dbReference type="PANTHER" id="PTHR36924">
    <property type="entry name" value="ANTITOXIN HIGA-1"/>
    <property type="match status" value="1"/>
</dbReference>
<comment type="caution">
    <text evidence="3">The sequence shown here is derived from an EMBL/GenBank/DDBJ whole genome shotgun (WGS) entry which is preliminary data.</text>
</comment>
<evidence type="ECO:0000259" key="2">
    <source>
        <dbReference type="PROSITE" id="PS50943"/>
    </source>
</evidence>
<keyword evidence="1" id="KW-0238">DNA-binding</keyword>
<reference evidence="3 4" key="1">
    <citation type="submission" date="2019-09" db="EMBL/GenBank/DDBJ databases">
        <title>Chitinophaga ginsengihumi sp. nov., isolated from soil of ginseng rhizosphere.</title>
        <authorList>
            <person name="Lee J."/>
        </authorList>
    </citation>
    <scope>NUCLEOTIDE SEQUENCE [LARGE SCALE GENOMIC DNA]</scope>
    <source>
        <strain evidence="3 4">BN140078</strain>
    </source>
</reference>
<accession>A0A5B2VLM7</accession>
<feature type="domain" description="HTH cro/C1-type" evidence="2">
    <location>
        <begin position="22"/>
        <end position="70"/>
    </location>
</feature>
<evidence type="ECO:0000313" key="4">
    <source>
        <dbReference type="Proteomes" id="UP000324611"/>
    </source>
</evidence>
<dbReference type="RefSeq" id="WP_149840729.1">
    <property type="nucleotide sequence ID" value="NZ_VUOC01000004.1"/>
</dbReference>
<dbReference type="InterPro" id="IPR013430">
    <property type="entry name" value="Toxin_antidote_HigA"/>
</dbReference>
<protein>
    <submittedName>
        <fullName evidence="3">HigA family addiction module antidote protein</fullName>
    </submittedName>
</protein>
<dbReference type="PANTHER" id="PTHR36924:SF1">
    <property type="entry name" value="ANTITOXIN HIGA-1"/>
    <property type="match status" value="1"/>
</dbReference>
<gene>
    <name evidence="3" type="ORF">F0L74_25460</name>
</gene>
<evidence type="ECO:0000313" key="3">
    <source>
        <dbReference type="EMBL" id="KAA2239550.1"/>
    </source>
</evidence>
<dbReference type="InterPro" id="IPR010982">
    <property type="entry name" value="Lambda_DNA-bd_dom_sf"/>
</dbReference>
<dbReference type="NCBIfam" id="TIGR02607">
    <property type="entry name" value="antidote_HigA"/>
    <property type="match status" value="1"/>
</dbReference>
<sequence>MAKRAMPPLHPGRLFRNEIITAQQLTVTKVAQLLGVSRIAISNIVNERAAISPEMAVRIATVFGGTADIWVQLQTKYDLQKAEEKIRKLHLKPYKHTA</sequence>
<reference evidence="3 4" key="2">
    <citation type="submission" date="2019-09" db="EMBL/GenBank/DDBJ databases">
        <authorList>
            <person name="Jin C."/>
        </authorList>
    </citation>
    <scope>NUCLEOTIDE SEQUENCE [LARGE SCALE GENOMIC DNA]</scope>
    <source>
        <strain evidence="3 4">BN140078</strain>
    </source>
</reference>
<dbReference type="Gene3D" id="1.10.260.40">
    <property type="entry name" value="lambda repressor-like DNA-binding domains"/>
    <property type="match status" value="1"/>
</dbReference>
<dbReference type="EMBL" id="VUOC01000004">
    <property type="protein sequence ID" value="KAA2239550.1"/>
    <property type="molecule type" value="Genomic_DNA"/>
</dbReference>
<organism evidence="3 4">
    <name type="scientific">Chitinophaga agrisoli</name>
    <dbReference type="NCBI Taxonomy" id="2607653"/>
    <lineage>
        <taxon>Bacteria</taxon>
        <taxon>Pseudomonadati</taxon>
        <taxon>Bacteroidota</taxon>
        <taxon>Chitinophagia</taxon>
        <taxon>Chitinophagales</taxon>
        <taxon>Chitinophagaceae</taxon>
        <taxon>Chitinophaga</taxon>
    </lineage>
</organism>
<name>A0A5B2VLM7_9BACT</name>
<dbReference type="CDD" id="cd00093">
    <property type="entry name" value="HTH_XRE"/>
    <property type="match status" value="1"/>
</dbReference>
<dbReference type="Proteomes" id="UP000324611">
    <property type="component" value="Unassembled WGS sequence"/>
</dbReference>
<dbReference type="SUPFAM" id="SSF47413">
    <property type="entry name" value="lambda repressor-like DNA-binding domains"/>
    <property type="match status" value="1"/>
</dbReference>
<dbReference type="GO" id="GO:0003677">
    <property type="term" value="F:DNA binding"/>
    <property type="evidence" value="ECO:0007669"/>
    <property type="project" value="UniProtKB-KW"/>
</dbReference>
<evidence type="ECO:0000256" key="1">
    <source>
        <dbReference type="ARBA" id="ARBA00023125"/>
    </source>
</evidence>
<dbReference type="AlphaFoldDB" id="A0A5B2VLM7"/>
<proteinExistence type="predicted"/>
<dbReference type="PROSITE" id="PS50943">
    <property type="entry name" value="HTH_CROC1"/>
    <property type="match status" value="1"/>
</dbReference>
<dbReference type="SMART" id="SM00530">
    <property type="entry name" value="HTH_XRE"/>
    <property type="match status" value="1"/>
</dbReference>